<evidence type="ECO:0000313" key="1">
    <source>
        <dbReference type="EMBL" id="RUL89327.1"/>
    </source>
</evidence>
<dbReference type="EMBL" id="RYZH01000003">
    <property type="protein sequence ID" value="RUL89327.1"/>
    <property type="molecule type" value="Genomic_DNA"/>
</dbReference>
<reference evidence="1 2" key="1">
    <citation type="submission" date="2018-12" db="EMBL/GenBank/DDBJ databases">
        <authorList>
            <person name="Toschakov S.V."/>
        </authorList>
    </citation>
    <scope>NUCLEOTIDE SEQUENCE [LARGE SCALE GENOMIC DNA]</scope>
    <source>
        <strain evidence="1 2">GM2012</strain>
    </source>
</reference>
<dbReference type="PANTHER" id="PTHR43737">
    <property type="entry name" value="BLL7424 PROTEIN"/>
    <property type="match status" value="1"/>
</dbReference>
<dbReference type="Proteomes" id="UP000280296">
    <property type="component" value="Unassembled WGS sequence"/>
</dbReference>
<reference evidence="1 2" key="2">
    <citation type="submission" date="2019-01" db="EMBL/GenBank/DDBJ databases">
        <title>Tautonia sociabilis, a novel thermotolerant planctomycete of Isosphaeraceae family, isolated from a 4000 m deep subterranean habitat.</title>
        <authorList>
            <person name="Kovaleva O.L."/>
            <person name="Elcheninov A.G."/>
            <person name="Van Heerden E."/>
            <person name="Toshchakov S.V."/>
            <person name="Novikov A."/>
            <person name="Bonch-Osmolovskaya E.A."/>
            <person name="Kublanov I.V."/>
        </authorList>
    </citation>
    <scope>NUCLEOTIDE SEQUENCE [LARGE SCALE GENOMIC DNA]</scope>
    <source>
        <strain evidence="1 2">GM2012</strain>
    </source>
</reference>
<dbReference type="SUPFAM" id="SSF53649">
    <property type="entry name" value="Alkaline phosphatase-like"/>
    <property type="match status" value="1"/>
</dbReference>
<name>A0A432MQB4_9BACT</name>
<dbReference type="InterPro" id="IPR006311">
    <property type="entry name" value="TAT_signal"/>
</dbReference>
<dbReference type="InterPro" id="IPR010869">
    <property type="entry name" value="DUF1501"/>
</dbReference>
<dbReference type="OrthoDB" id="127333at2"/>
<dbReference type="Gene3D" id="3.40.720.10">
    <property type="entry name" value="Alkaline Phosphatase, subunit A"/>
    <property type="match status" value="1"/>
</dbReference>
<organism evidence="1 2">
    <name type="scientific">Tautonia sociabilis</name>
    <dbReference type="NCBI Taxonomy" id="2080755"/>
    <lineage>
        <taxon>Bacteria</taxon>
        <taxon>Pseudomonadati</taxon>
        <taxon>Planctomycetota</taxon>
        <taxon>Planctomycetia</taxon>
        <taxon>Isosphaerales</taxon>
        <taxon>Isosphaeraceae</taxon>
        <taxon>Tautonia</taxon>
    </lineage>
</organism>
<comment type="caution">
    <text evidence="1">The sequence shown here is derived from an EMBL/GenBank/DDBJ whole genome shotgun (WGS) entry which is preliminary data.</text>
</comment>
<gene>
    <name evidence="1" type="ORF">TsocGM_02625</name>
</gene>
<dbReference type="AlphaFoldDB" id="A0A432MQB4"/>
<sequence length="481" mass="52601">MRGPTESGRFPSGMSRRSFLSEAGGGFGLLALGWLLQQERAHASEDRALDPLAPKPPHFEAKADSVIYLFMHGGPSHLETFDRKPDLQRLHGCPLPESFGPVATRRKVARNPLLGTKRTFRKCGESGVEISDLFPHLSSCADDLAVIRSCWADSVNHPQAVYQMNTGSILMGRPSLGSWVGYGLGSESRDLPAFVVLPDPAGGIKGGPPAYGNGFLPASYQGTVMRGGEEPLLNLRPPEGTLDRAEQRRMLDYIGVLNARHLESRPEDGDLAARIQTYELAYRMQSAAPEAVDLARESDETRALYGLDDPVTADFGARCLLARRLVERGVRFIQLYSGDFNGWDAHNDVESNHSTMSAKTDRPVAALLTDLKRRGLLDRTLVVWGGEFGRMPMSESGTGRDHNPHGFSTWFAGGGVKGGVMHGETDAVGLRAEVDRVHVHDLHATILHLLGLDHTRLTFFHNGREHRLTDVAGEVVRPILA</sequence>
<dbReference type="Pfam" id="PF07394">
    <property type="entry name" value="DUF1501"/>
    <property type="match status" value="1"/>
</dbReference>
<accession>A0A432MQB4</accession>
<proteinExistence type="predicted"/>
<protein>
    <submittedName>
        <fullName evidence="1">DUF1501 domain-containing protein</fullName>
    </submittedName>
</protein>
<dbReference type="PROSITE" id="PS51318">
    <property type="entry name" value="TAT"/>
    <property type="match status" value="1"/>
</dbReference>
<keyword evidence="2" id="KW-1185">Reference proteome</keyword>
<dbReference type="PANTHER" id="PTHR43737:SF1">
    <property type="entry name" value="DUF1501 DOMAIN-CONTAINING PROTEIN"/>
    <property type="match status" value="1"/>
</dbReference>
<dbReference type="InterPro" id="IPR017850">
    <property type="entry name" value="Alkaline_phosphatase_core_sf"/>
</dbReference>
<evidence type="ECO:0000313" key="2">
    <source>
        <dbReference type="Proteomes" id="UP000280296"/>
    </source>
</evidence>